<dbReference type="PANTHER" id="PTHR43618:SF8">
    <property type="entry name" value="7ALPHA-HYDROXYSTEROID DEHYDROGENASE"/>
    <property type="match status" value="1"/>
</dbReference>
<evidence type="ECO:0000256" key="2">
    <source>
        <dbReference type="ARBA" id="ARBA00022857"/>
    </source>
</evidence>
<evidence type="ECO:0000259" key="4">
    <source>
        <dbReference type="SMART" id="SM00822"/>
    </source>
</evidence>
<evidence type="ECO:0000256" key="1">
    <source>
        <dbReference type="ARBA" id="ARBA00006484"/>
    </source>
</evidence>
<dbReference type="InterPro" id="IPR057326">
    <property type="entry name" value="KR_dom"/>
</dbReference>
<keyword evidence="3 5" id="KW-0560">Oxidoreductase</keyword>
<dbReference type="Pfam" id="PF13561">
    <property type="entry name" value="adh_short_C2"/>
    <property type="match status" value="1"/>
</dbReference>
<evidence type="ECO:0000256" key="3">
    <source>
        <dbReference type="ARBA" id="ARBA00023002"/>
    </source>
</evidence>
<dbReference type="InterPro" id="IPR002347">
    <property type="entry name" value="SDR_fam"/>
</dbReference>
<dbReference type="InterPro" id="IPR036291">
    <property type="entry name" value="NAD(P)-bd_dom_sf"/>
</dbReference>
<dbReference type="EC" id="1.1.1.-" evidence="5"/>
<dbReference type="CDD" id="cd05233">
    <property type="entry name" value="SDR_c"/>
    <property type="match status" value="1"/>
</dbReference>
<proteinExistence type="inferred from homology"/>
<gene>
    <name evidence="5" type="ORF">AB3G39_08485</name>
</gene>
<dbReference type="Gene3D" id="3.40.50.720">
    <property type="entry name" value="NAD(P)-binding Rossmann-like Domain"/>
    <property type="match status" value="1"/>
</dbReference>
<dbReference type="GO" id="GO:0016491">
    <property type="term" value="F:oxidoreductase activity"/>
    <property type="evidence" value="ECO:0007669"/>
    <property type="project" value="UniProtKB-KW"/>
</dbReference>
<dbReference type="InterPro" id="IPR052178">
    <property type="entry name" value="Sec_Metab_Biosynth_SDR"/>
</dbReference>
<protein>
    <submittedName>
        <fullName evidence="5">SDR family NAD(P)-dependent oxidoreductase</fullName>
        <ecNumber evidence="5">1.1.1.-</ecNumber>
    </submittedName>
</protein>
<dbReference type="AlphaFoldDB" id="A0AB39W929"/>
<dbReference type="PANTHER" id="PTHR43618">
    <property type="entry name" value="7-ALPHA-HYDROXYSTEROID DEHYDROGENASE"/>
    <property type="match status" value="1"/>
</dbReference>
<dbReference type="SUPFAM" id="SSF51735">
    <property type="entry name" value="NAD(P)-binding Rossmann-fold domains"/>
    <property type="match status" value="1"/>
</dbReference>
<name>A0AB39W929_9FLAO</name>
<sequence>MSTSEVLKGKVALVTGGNSGIGFGAAKSLAEAGAFVYITGRKKQQLDSALEKLGVNARAIQADVTSKSQMDEVAAIIKSEKGSLDIVFANAGGGSPIPLQDVTEDYFDKTFNVNVKGVVFTMQSVLPILNDGSSVILNASITAYMGLPGFGMYAASKAAVRSFARSWTTDLKDRRIRVNALSPGVVPTEGYRTEQGMTEEQVNDYVAAATKEIPVGRVGSPEDMGNAVVFLASEASSFISGIELTVDGGQTMVYAGKS</sequence>
<keyword evidence="2" id="KW-0521">NADP</keyword>
<dbReference type="FunFam" id="3.40.50.720:FF:000084">
    <property type="entry name" value="Short-chain dehydrogenase reductase"/>
    <property type="match status" value="1"/>
</dbReference>
<reference evidence="5" key="1">
    <citation type="submission" date="2024-07" db="EMBL/GenBank/DDBJ databases">
        <authorList>
            <person name="Biller S.J."/>
        </authorList>
    </citation>
    <scope>NUCLEOTIDE SEQUENCE</scope>
    <source>
        <strain evidence="5">WC2416</strain>
    </source>
</reference>
<comment type="similarity">
    <text evidence="1">Belongs to the short-chain dehydrogenases/reductases (SDR) family.</text>
</comment>
<feature type="domain" description="Ketoreductase" evidence="4">
    <location>
        <begin position="10"/>
        <end position="184"/>
    </location>
</feature>
<dbReference type="SMART" id="SM00822">
    <property type="entry name" value="PKS_KR"/>
    <property type="match status" value="1"/>
</dbReference>
<dbReference type="RefSeq" id="WP_369769261.1">
    <property type="nucleotide sequence ID" value="NZ_CP165626.1"/>
</dbReference>
<evidence type="ECO:0000313" key="5">
    <source>
        <dbReference type="EMBL" id="XDU97217.1"/>
    </source>
</evidence>
<dbReference type="EMBL" id="CP165626">
    <property type="protein sequence ID" value="XDU97217.1"/>
    <property type="molecule type" value="Genomic_DNA"/>
</dbReference>
<accession>A0AB39W929</accession>
<organism evidence="5">
    <name type="scientific">Flavobacterium sp. WC2416</name>
    <dbReference type="NCBI Taxonomy" id="3234141"/>
    <lineage>
        <taxon>Bacteria</taxon>
        <taxon>Pseudomonadati</taxon>
        <taxon>Bacteroidota</taxon>
        <taxon>Flavobacteriia</taxon>
        <taxon>Flavobacteriales</taxon>
        <taxon>Flavobacteriaceae</taxon>
        <taxon>Flavobacterium</taxon>
    </lineage>
</organism>
<dbReference type="PRINTS" id="PR00081">
    <property type="entry name" value="GDHRDH"/>
</dbReference>